<evidence type="ECO:0000313" key="5">
    <source>
        <dbReference type="EMBL" id="VAW63495.1"/>
    </source>
</evidence>
<proteinExistence type="inferred from homology"/>
<dbReference type="PANTHER" id="PTHR43317">
    <property type="entry name" value="THERMOSPERMINE SYNTHASE ACAULIS5"/>
    <property type="match status" value="1"/>
</dbReference>
<dbReference type="PANTHER" id="PTHR43317:SF1">
    <property type="entry name" value="THERMOSPERMINE SYNTHASE ACAULIS5"/>
    <property type="match status" value="1"/>
</dbReference>
<dbReference type="SUPFAM" id="SSF53335">
    <property type="entry name" value="S-adenosyl-L-methionine-dependent methyltransferases"/>
    <property type="match status" value="1"/>
</dbReference>
<reference evidence="5" key="1">
    <citation type="submission" date="2018-06" db="EMBL/GenBank/DDBJ databases">
        <authorList>
            <person name="Zhirakovskaya E."/>
        </authorList>
    </citation>
    <scope>NUCLEOTIDE SEQUENCE</scope>
</reference>
<dbReference type="EMBL" id="UOFG01000202">
    <property type="protein sequence ID" value="VAW63495.1"/>
    <property type="molecule type" value="Genomic_DNA"/>
</dbReference>
<dbReference type="InterPro" id="IPR030374">
    <property type="entry name" value="PABS"/>
</dbReference>
<name>A0A3B0X5B1_9ZZZZ</name>
<evidence type="ECO:0000256" key="3">
    <source>
        <dbReference type="ARBA" id="ARBA00023115"/>
    </source>
</evidence>
<organism evidence="5">
    <name type="scientific">hydrothermal vent metagenome</name>
    <dbReference type="NCBI Taxonomy" id="652676"/>
    <lineage>
        <taxon>unclassified sequences</taxon>
        <taxon>metagenomes</taxon>
        <taxon>ecological metagenomes</taxon>
    </lineage>
</organism>
<protein>
    <recommendedName>
        <fullName evidence="4">PABS domain-containing protein</fullName>
    </recommendedName>
</protein>
<dbReference type="GO" id="GO:0016740">
    <property type="term" value="F:transferase activity"/>
    <property type="evidence" value="ECO:0007669"/>
    <property type="project" value="UniProtKB-KW"/>
</dbReference>
<dbReference type="Gene3D" id="3.40.50.150">
    <property type="entry name" value="Vaccinia Virus protein VP39"/>
    <property type="match status" value="1"/>
</dbReference>
<sequence>MYGGELIHQSSDEYGSIEVVDFQPALRSLHFGNKTQQSAMLLSSPFILVHKYAQAMMLPLSWKTPQRALVLGLGSGSIVKYLYNYCQNLRVDAVELRGEVIELAKRYFLLPEADERLHIYNESAFDWINTRSNELSRKESQVGYDLILVDMFLTTDTGTDITVSVPSHINALTHLLNPEGILILNQLGDSILSYPGLDTLRANFPQQLYSINIESVNSILLASKAALPEAIDKTGFCDIELSYMLPFRHYFNSLTPVSAS</sequence>
<dbReference type="Pfam" id="PF01564">
    <property type="entry name" value="Spermine_synth"/>
    <property type="match status" value="1"/>
</dbReference>
<evidence type="ECO:0000256" key="1">
    <source>
        <dbReference type="ARBA" id="ARBA00007867"/>
    </source>
</evidence>
<gene>
    <name evidence="5" type="ORF">MNBD_GAMMA11-1141</name>
</gene>
<keyword evidence="2" id="KW-0808">Transferase</keyword>
<comment type="similarity">
    <text evidence="1">Belongs to the spermidine/spermine synthase family.</text>
</comment>
<evidence type="ECO:0000259" key="4">
    <source>
        <dbReference type="PROSITE" id="PS51006"/>
    </source>
</evidence>
<feature type="domain" description="PABS" evidence="4">
    <location>
        <begin position="1"/>
        <end position="228"/>
    </location>
</feature>
<dbReference type="AlphaFoldDB" id="A0A3B0X5B1"/>
<dbReference type="InterPro" id="IPR029063">
    <property type="entry name" value="SAM-dependent_MTases_sf"/>
</dbReference>
<evidence type="ECO:0000256" key="2">
    <source>
        <dbReference type="ARBA" id="ARBA00022679"/>
    </source>
</evidence>
<accession>A0A3B0X5B1</accession>
<keyword evidence="3" id="KW-0620">Polyamine biosynthesis</keyword>
<dbReference type="PROSITE" id="PS51006">
    <property type="entry name" value="PABS_2"/>
    <property type="match status" value="1"/>
</dbReference>
<dbReference type="GO" id="GO:0006596">
    <property type="term" value="P:polyamine biosynthetic process"/>
    <property type="evidence" value="ECO:0007669"/>
    <property type="project" value="UniProtKB-KW"/>
</dbReference>